<sequence length="144" mass="16273">MRIDDVFAVELERDGDDPKAPTTLKDPVSVDLLEGGALHVVSKREYLVDGYQTFDSVIYPARRVRKIVLKMYTLAVLSGGHRKSHYVGLPATEVRGKILYFLGNDGVDPGRAGRFVDHLLARGDQDHFEYDMSGKHDYRFIVYS</sequence>
<dbReference type="AlphaFoldDB" id="A0A7V8LKM4"/>
<evidence type="ECO:0000313" key="3">
    <source>
        <dbReference type="Proteomes" id="UP000037843"/>
    </source>
</evidence>
<dbReference type="Proteomes" id="UP000037843">
    <property type="component" value="Unassembled WGS sequence"/>
</dbReference>
<gene>
    <name evidence="1" type="ORF">AN908_23725</name>
    <name evidence="2" type="ORF">AN912_11605</name>
</gene>
<reference evidence="3 4" key="1">
    <citation type="submission" date="2015-09" db="EMBL/GenBank/DDBJ databases">
        <title>Genome Sequences of Mycobacterium immunogenum Isolates, Recuperated from a Chloraminated Drinking Water Distribution System Simulator Subjected to Episodes of Nitrification.</title>
        <authorList>
            <person name="Gomez-Alvarez V."/>
            <person name="Revetta R.P."/>
        </authorList>
    </citation>
    <scope>NUCLEOTIDE SEQUENCE [LARGE SCALE GENOMIC DNA]</scope>
    <source>
        <strain evidence="1 3">H008</strain>
        <strain evidence="2 4">H076</strain>
    </source>
</reference>
<proteinExistence type="predicted"/>
<evidence type="ECO:0000313" key="4">
    <source>
        <dbReference type="Proteomes" id="UP000037962"/>
    </source>
</evidence>
<name>A0A7V8LKM4_9MYCO</name>
<evidence type="ECO:0000313" key="2">
    <source>
        <dbReference type="EMBL" id="KPG33999.1"/>
    </source>
</evidence>
<dbReference type="EMBL" id="LJFS01000012">
    <property type="protein sequence ID" value="KPG33999.1"/>
    <property type="molecule type" value="Genomic_DNA"/>
</dbReference>
<organism evidence="1 3">
    <name type="scientific">Mycobacteroides immunogenum</name>
    <dbReference type="NCBI Taxonomy" id="83262"/>
    <lineage>
        <taxon>Bacteria</taxon>
        <taxon>Bacillati</taxon>
        <taxon>Actinomycetota</taxon>
        <taxon>Actinomycetes</taxon>
        <taxon>Mycobacteriales</taxon>
        <taxon>Mycobacteriaceae</taxon>
        <taxon>Mycobacteroides</taxon>
    </lineage>
</organism>
<accession>A0A7V8LKM4</accession>
<dbReference type="GeneID" id="45766057"/>
<comment type="caution">
    <text evidence="1">The sequence shown here is derived from an EMBL/GenBank/DDBJ whole genome shotgun (WGS) entry which is preliminary data.</text>
</comment>
<dbReference type="EMBL" id="LJFO01000016">
    <property type="protein sequence ID" value="KPG04840.1"/>
    <property type="molecule type" value="Genomic_DNA"/>
</dbReference>
<keyword evidence="4" id="KW-1185">Reference proteome</keyword>
<protein>
    <submittedName>
        <fullName evidence="1">Uncharacterized protein</fullName>
    </submittedName>
</protein>
<dbReference type="KEGG" id="miz:BAB75_19535"/>
<evidence type="ECO:0000313" key="1">
    <source>
        <dbReference type="EMBL" id="KPG04840.1"/>
    </source>
</evidence>
<dbReference type="RefSeq" id="WP_043080427.1">
    <property type="nucleotide sequence ID" value="NZ_CP011530.1"/>
</dbReference>
<dbReference type="Proteomes" id="UP000037962">
    <property type="component" value="Unassembled WGS sequence"/>
</dbReference>